<dbReference type="OrthoDB" id="39727at2157"/>
<organism evidence="1 2">
    <name type="scientific">Acidianus sulfidivorans JP7</name>
    <dbReference type="NCBI Taxonomy" id="619593"/>
    <lineage>
        <taxon>Archaea</taxon>
        <taxon>Thermoproteota</taxon>
        <taxon>Thermoprotei</taxon>
        <taxon>Sulfolobales</taxon>
        <taxon>Sulfolobaceae</taxon>
        <taxon>Acidianus</taxon>
    </lineage>
</organism>
<gene>
    <name evidence="1" type="ORF">DFR86_07345</name>
</gene>
<dbReference type="GeneID" id="36837772"/>
<dbReference type="RefSeq" id="WP_110380270.1">
    <property type="nucleotide sequence ID" value="NZ_CP029288.2"/>
</dbReference>
<evidence type="ECO:0000313" key="2">
    <source>
        <dbReference type="Proteomes" id="UP000248410"/>
    </source>
</evidence>
<reference evidence="1 2" key="1">
    <citation type="submission" date="2018-05" db="EMBL/GenBank/DDBJ databases">
        <title>Complete Genome Sequences of Extremely Thermoacidophilic, Metal-Mobilizing Type-Strain Members of the Archaeal Family Sulfolobaceae: Acidianus brierleyi DSM-1651T, Acidianus sulfidivorans DSM-18786T, Metallosphaera hakonensis DSM-7519T, and Metallosphaera prunae DSM-10039T.</title>
        <authorList>
            <person name="Counts J.A."/>
            <person name="Kelly R.M."/>
        </authorList>
    </citation>
    <scope>NUCLEOTIDE SEQUENCE [LARGE SCALE GENOMIC DNA]</scope>
    <source>
        <strain evidence="1 2">JP7</strain>
    </source>
</reference>
<proteinExistence type="predicted"/>
<accession>A0A2U9IMZ7</accession>
<name>A0A2U9IMZ7_9CREN</name>
<dbReference type="EMBL" id="CP029288">
    <property type="protein sequence ID" value="AWR97380.1"/>
    <property type="molecule type" value="Genomic_DNA"/>
</dbReference>
<dbReference type="AlphaFoldDB" id="A0A2U9IMZ7"/>
<protein>
    <submittedName>
        <fullName evidence="1">Uncharacterized protein</fullName>
    </submittedName>
</protein>
<evidence type="ECO:0000313" key="1">
    <source>
        <dbReference type="EMBL" id="AWR97380.1"/>
    </source>
</evidence>
<dbReference type="Proteomes" id="UP000248410">
    <property type="component" value="Chromosome"/>
</dbReference>
<dbReference type="KEGG" id="asul:DFR86_07345"/>
<keyword evidence="2" id="KW-1185">Reference proteome</keyword>
<sequence length="79" mass="9267">MILVKFEDGEIYSLTENGEVQKHQTTKYDIMIVSKISIDLIQFAKENNIKLFECNKSKNECLEELAKRLFPQCKSCKFM</sequence>